<dbReference type="GO" id="GO:0005634">
    <property type="term" value="C:nucleus"/>
    <property type="evidence" value="ECO:0007669"/>
    <property type="project" value="UniProtKB-SubCell"/>
</dbReference>
<dbReference type="InterPro" id="IPR036504">
    <property type="entry name" value="CGI121/TPRKB_sf"/>
</dbReference>
<comment type="subcellular location">
    <subcellularLocation>
        <location evidence="1">Nucleus</location>
    </subcellularLocation>
</comment>
<evidence type="ECO:0000313" key="10">
    <source>
        <dbReference type="Proteomes" id="UP000799421"/>
    </source>
</evidence>
<comment type="function">
    <text evidence="7">Component of the EKC/KEOPS complex that is required for the formation of a threonylcarbamoyl group on adenosine at position 37 (t(6)A37) in tRNAs that read codons beginning with adenine. The complex is probably involved in the transfer of the threonylcarbamoyl moiety of threonylcarbamoyl-AMP (TC-AMP) to the N6 group of A37. CGI121 acts as an allosteric effector that regulates the t(6)A activity of the complex. The EKC/KEOPS complex also promotes both telomere uncapping and telomere elongation. The complex is required for efficient recruitment of transcriptional coactivators. CGI121 is not required for tRNA modification.</text>
</comment>
<dbReference type="GO" id="GO:0002949">
    <property type="term" value="P:tRNA threonylcarbamoyladenosine modification"/>
    <property type="evidence" value="ECO:0007669"/>
    <property type="project" value="TreeGrafter"/>
</dbReference>
<reference evidence="9" key="1">
    <citation type="journal article" date="2020" name="Stud. Mycol.">
        <title>101 Dothideomycetes genomes: a test case for predicting lifestyles and emergence of pathogens.</title>
        <authorList>
            <person name="Haridas S."/>
            <person name="Albert R."/>
            <person name="Binder M."/>
            <person name="Bloem J."/>
            <person name="Labutti K."/>
            <person name="Salamov A."/>
            <person name="Andreopoulos B."/>
            <person name="Baker S."/>
            <person name="Barry K."/>
            <person name="Bills G."/>
            <person name="Bluhm B."/>
            <person name="Cannon C."/>
            <person name="Castanera R."/>
            <person name="Culley D."/>
            <person name="Daum C."/>
            <person name="Ezra D."/>
            <person name="Gonzalez J."/>
            <person name="Henrissat B."/>
            <person name="Kuo A."/>
            <person name="Liang C."/>
            <person name="Lipzen A."/>
            <person name="Lutzoni F."/>
            <person name="Magnuson J."/>
            <person name="Mondo S."/>
            <person name="Nolan M."/>
            <person name="Ohm R."/>
            <person name="Pangilinan J."/>
            <person name="Park H.-J."/>
            <person name="Ramirez L."/>
            <person name="Alfaro M."/>
            <person name="Sun H."/>
            <person name="Tritt A."/>
            <person name="Yoshinaga Y."/>
            <person name="Zwiers L.-H."/>
            <person name="Turgeon B."/>
            <person name="Goodwin S."/>
            <person name="Spatafora J."/>
            <person name="Crous P."/>
            <person name="Grigoriev I."/>
        </authorList>
    </citation>
    <scope>NUCLEOTIDE SEQUENCE</scope>
    <source>
        <strain evidence="9">CBS 480.64</strain>
    </source>
</reference>
<evidence type="ECO:0000256" key="3">
    <source>
        <dbReference type="ARBA" id="ARBA00015316"/>
    </source>
</evidence>
<protein>
    <recommendedName>
        <fullName evidence="4">EKC/KEOPS complex subunit CGI121</fullName>
    </recommendedName>
    <alternativeName>
        <fullName evidence="3">EKC/KEOPS complex subunit cgi121</fullName>
    </alternativeName>
</protein>
<evidence type="ECO:0000256" key="8">
    <source>
        <dbReference type="RuleBase" id="RU004398"/>
    </source>
</evidence>
<dbReference type="Gene3D" id="3.30.2380.10">
    <property type="entry name" value="CGI121/TPRKB"/>
    <property type="match status" value="1"/>
</dbReference>
<dbReference type="InterPro" id="IPR013926">
    <property type="entry name" value="CGI121/TPRKB"/>
</dbReference>
<dbReference type="EMBL" id="MU005999">
    <property type="protein sequence ID" value="KAF2858987.1"/>
    <property type="molecule type" value="Genomic_DNA"/>
</dbReference>
<dbReference type="GO" id="GO:0005829">
    <property type="term" value="C:cytosol"/>
    <property type="evidence" value="ECO:0007669"/>
    <property type="project" value="TreeGrafter"/>
</dbReference>
<evidence type="ECO:0000313" key="9">
    <source>
        <dbReference type="EMBL" id="KAF2858987.1"/>
    </source>
</evidence>
<evidence type="ECO:0000256" key="7">
    <source>
        <dbReference type="ARBA" id="ARBA00025043"/>
    </source>
</evidence>
<gene>
    <name evidence="9" type="ORF">K470DRAFT_235256</name>
</gene>
<sequence length="170" mass="19198">MESFSLPHLAAHPLHLCLFVNVQNAAFLRQQLLDGNPDFEYAFLDASMLVSRRQALAACFRAINDRLQGRMKSRNVHAEIVFSFSPNNNLSESFSRFGIGEATKHVLVIKVDNEPLQVQRHLLDNVQGTPIAFTDEKLAEIRDDERVKKVYKMNDVNDKFVLGSIALKGS</sequence>
<keyword evidence="6 8" id="KW-0539">Nucleus</keyword>
<accession>A0A6A7BVI4</accession>
<dbReference type="AlphaFoldDB" id="A0A6A7BVI4"/>
<dbReference type="Pfam" id="PF08617">
    <property type="entry name" value="CGI-121"/>
    <property type="match status" value="1"/>
</dbReference>
<evidence type="ECO:0000256" key="6">
    <source>
        <dbReference type="ARBA" id="ARBA00023242"/>
    </source>
</evidence>
<dbReference type="GO" id="GO:0000408">
    <property type="term" value="C:EKC/KEOPS complex"/>
    <property type="evidence" value="ECO:0007669"/>
    <property type="project" value="TreeGrafter"/>
</dbReference>
<dbReference type="PANTHER" id="PTHR15840">
    <property type="entry name" value="CGI-121 FAMILY MEMBER"/>
    <property type="match status" value="1"/>
</dbReference>
<name>A0A6A7BVI4_9PEZI</name>
<dbReference type="OrthoDB" id="329139at2759"/>
<evidence type="ECO:0000256" key="5">
    <source>
        <dbReference type="ARBA" id="ARBA00022694"/>
    </source>
</evidence>
<organism evidence="9 10">
    <name type="scientific">Piedraia hortae CBS 480.64</name>
    <dbReference type="NCBI Taxonomy" id="1314780"/>
    <lineage>
        <taxon>Eukaryota</taxon>
        <taxon>Fungi</taxon>
        <taxon>Dikarya</taxon>
        <taxon>Ascomycota</taxon>
        <taxon>Pezizomycotina</taxon>
        <taxon>Dothideomycetes</taxon>
        <taxon>Dothideomycetidae</taxon>
        <taxon>Capnodiales</taxon>
        <taxon>Piedraiaceae</taxon>
        <taxon>Piedraia</taxon>
    </lineage>
</organism>
<dbReference type="PANTHER" id="PTHR15840:SF10">
    <property type="entry name" value="EKC_KEOPS COMPLEX SUBUNIT TPRKB"/>
    <property type="match status" value="1"/>
</dbReference>
<evidence type="ECO:0000256" key="1">
    <source>
        <dbReference type="ARBA" id="ARBA00004123"/>
    </source>
</evidence>
<keyword evidence="10" id="KW-1185">Reference proteome</keyword>
<keyword evidence="5" id="KW-0819">tRNA processing</keyword>
<comment type="similarity">
    <text evidence="2 8">Belongs to the CGI121/TPRKB family.</text>
</comment>
<dbReference type="Proteomes" id="UP000799421">
    <property type="component" value="Unassembled WGS sequence"/>
</dbReference>
<proteinExistence type="inferred from homology"/>
<evidence type="ECO:0000256" key="4">
    <source>
        <dbReference type="ARBA" id="ARBA00016009"/>
    </source>
</evidence>
<evidence type="ECO:0000256" key="2">
    <source>
        <dbReference type="ARBA" id="ARBA00005546"/>
    </source>
</evidence>
<dbReference type="SUPFAM" id="SSF143870">
    <property type="entry name" value="PF0523-like"/>
    <property type="match status" value="1"/>
</dbReference>